<gene>
    <name evidence="2" type="ORF">A2773_06930</name>
</gene>
<dbReference type="PANTHER" id="PTHR34610:SF3">
    <property type="entry name" value="SSL7007 PROTEIN"/>
    <property type="match status" value="1"/>
</dbReference>
<comment type="caution">
    <text evidence="2">The sequence shown here is derived from an EMBL/GenBank/DDBJ whole genome shotgun (WGS) entry which is preliminary data.</text>
</comment>
<evidence type="ECO:0000313" key="3">
    <source>
        <dbReference type="Proteomes" id="UP000177383"/>
    </source>
</evidence>
<name>A0A1F5ZQM6_9BACT</name>
<dbReference type="Gene3D" id="3.40.50.1010">
    <property type="entry name" value="5'-nuclease"/>
    <property type="match status" value="1"/>
</dbReference>
<dbReference type="NCBIfam" id="TIGR00305">
    <property type="entry name" value="putative toxin-antitoxin system toxin component, PIN family"/>
    <property type="match status" value="1"/>
</dbReference>
<dbReference type="SMART" id="SM00670">
    <property type="entry name" value="PINc"/>
    <property type="match status" value="1"/>
</dbReference>
<protein>
    <submittedName>
        <fullName evidence="2">Putative toxin-antitoxin system toxin component, PIN family</fullName>
    </submittedName>
</protein>
<sequence>MVRVILDTNIWISAIFFGGKIGRILTLWKDGKITVVFSQETFLELEEKLLFWGKKLGGEKEVAEYLLSINHHGLFVYPQEKVTICRDVDDNRLLESAQSANAKFLVSGDKDLLTIKKFGKTEIISPRKFLEIFMLY</sequence>
<dbReference type="InterPro" id="IPR002850">
    <property type="entry name" value="PIN_toxin-like"/>
</dbReference>
<reference evidence="2 3" key="1">
    <citation type="journal article" date="2016" name="Nat. Commun.">
        <title>Thousands of microbial genomes shed light on interconnected biogeochemical processes in an aquifer system.</title>
        <authorList>
            <person name="Anantharaman K."/>
            <person name="Brown C.T."/>
            <person name="Hug L.A."/>
            <person name="Sharon I."/>
            <person name="Castelle C.J."/>
            <person name="Probst A.J."/>
            <person name="Thomas B.C."/>
            <person name="Singh A."/>
            <person name="Wilkins M.J."/>
            <person name="Karaoz U."/>
            <person name="Brodie E.L."/>
            <person name="Williams K.H."/>
            <person name="Hubbard S.S."/>
            <person name="Banfield J.F."/>
        </authorList>
    </citation>
    <scope>NUCLEOTIDE SEQUENCE [LARGE SCALE GENOMIC DNA]</scope>
</reference>
<dbReference type="AlphaFoldDB" id="A0A1F5ZQM6"/>
<dbReference type="InterPro" id="IPR029060">
    <property type="entry name" value="PIN-like_dom_sf"/>
</dbReference>
<evidence type="ECO:0000313" key="2">
    <source>
        <dbReference type="EMBL" id="OGG14806.1"/>
    </source>
</evidence>
<dbReference type="SUPFAM" id="SSF88723">
    <property type="entry name" value="PIN domain-like"/>
    <property type="match status" value="1"/>
</dbReference>
<evidence type="ECO:0000259" key="1">
    <source>
        <dbReference type="SMART" id="SM00670"/>
    </source>
</evidence>
<dbReference type="EMBL" id="MFJE01000011">
    <property type="protein sequence ID" value="OGG14806.1"/>
    <property type="molecule type" value="Genomic_DNA"/>
</dbReference>
<organism evidence="2 3">
    <name type="scientific">Candidatus Gottesmanbacteria bacterium RIFCSPHIGHO2_01_FULL_39_10</name>
    <dbReference type="NCBI Taxonomy" id="1798375"/>
    <lineage>
        <taxon>Bacteria</taxon>
        <taxon>Candidatus Gottesmaniibacteriota</taxon>
    </lineage>
</organism>
<dbReference type="STRING" id="1798375.A2773_06930"/>
<dbReference type="InterPro" id="IPR002716">
    <property type="entry name" value="PIN_dom"/>
</dbReference>
<dbReference type="Pfam" id="PF13470">
    <property type="entry name" value="PIN_3"/>
    <property type="match status" value="1"/>
</dbReference>
<feature type="domain" description="PIN" evidence="1">
    <location>
        <begin position="2"/>
        <end position="114"/>
    </location>
</feature>
<accession>A0A1F5ZQM6</accession>
<proteinExistence type="predicted"/>
<dbReference type="PANTHER" id="PTHR34610">
    <property type="entry name" value="SSL7007 PROTEIN"/>
    <property type="match status" value="1"/>
</dbReference>
<dbReference type="Proteomes" id="UP000177383">
    <property type="component" value="Unassembled WGS sequence"/>
</dbReference>